<sequence length="56" mass="6359">MTTLKVINRISVKDRCTTCPDLEGGRGWRAYTQGVKLRWVQLAVSILQTLHQVCKS</sequence>
<dbReference type="Proteomes" id="UP000305948">
    <property type="component" value="Unassembled WGS sequence"/>
</dbReference>
<dbReference type="EMBL" id="ML213503">
    <property type="protein sequence ID" value="TFK56676.1"/>
    <property type="molecule type" value="Genomic_DNA"/>
</dbReference>
<organism evidence="1 2">
    <name type="scientific">Heliocybe sulcata</name>
    <dbReference type="NCBI Taxonomy" id="5364"/>
    <lineage>
        <taxon>Eukaryota</taxon>
        <taxon>Fungi</taxon>
        <taxon>Dikarya</taxon>
        <taxon>Basidiomycota</taxon>
        <taxon>Agaricomycotina</taxon>
        <taxon>Agaricomycetes</taxon>
        <taxon>Gloeophyllales</taxon>
        <taxon>Gloeophyllaceae</taxon>
        <taxon>Heliocybe</taxon>
    </lineage>
</organism>
<gene>
    <name evidence="1" type="ORF">OE88DRAFT_1650084</name>
</gene>
<protein>
    <submittedName>
        <fullName evidence="1">Uncharacterized protein</fullName>
    </submittedName>
</protein>
<reference evidence="1 2" key="1">
    <citation type="journal article" date="2019" name="Nat. Ecol. Evol.">
        <title>Megaphylogeny resolves global patterns of mushroom evolution.</title>
        <authorList>
            <person name="Varga T."/>
            <person name="Krizsan K."/>
            <person name="Foldi C."/>
            <person name="Dima B."/>
            <person name="Sanchez-Garcia M."/>
            <person name="Sanchez-Ramirez S."/>
            <person name="Szollosi G.J."/>
            <person name="Szarkandi J.G."/>
            <person name="Papp V."/>
            <person name="Albert L."/>
            <person name="Andreopoulos W."/>
            <person name="Angelini C."/>
            <person name="Antonin V."/>
            <person name="Barry K.W."/>
            <person name="Bougher N.L."/>
            <person name="Buchanan P."/>
            <person name="Buyck B."/>
            <person name="Bense V."/>
            <person name="Catcheside P."/>
            <person name="Chovatia M."/>
            <person name="Cooper J."/>
            <person name="Damon W."/>
            <person name="Desjardin D."/>
            <person name="Finy P."/>
            <person name="Geml J."/>
            <person name="Haridas S."/>
            <person name="Hughes K."/>
            <person name="Justo A."/>
            <person name="Karasinski D."/>
            <person name="Kautmanova I."/>
            <person name="Kiss B."/>
            <person name="Kocsube S."/>
            <person name="Kotiranta H."/>
            <person name="LaButti K.M."/>
            <person name="Lechner B.E."/>
            <person name="Liimatainen K."/>
            <person name="Lipzen A."/>
            <person name="Lukacs Z."/>
            <person name="Mihaltcheva S."/>
            <person name="Morgado L.N."/>
            <person name="Niskanen T."/>
            <person name="Noordeloos M.E."/>
            <person name="Ohm R.A."/>
            <person name="Ortiz-Santana B."/>
            <person name="Ovrebo C."/>
            <person name="Racz N."/>
            <person name="Riley R."/>
            <person name="Savchenko A."/>
            <person name="Shiryaev A."/>
            <person name="Soop K."/>
            <person name="Spirin V."/>
            <person name="Szebenyi C."/>
            <person name="Tomsovsky M."/>
            <person name="Tulloss R.E."/>
            <person name="Uehling J."/>
            <person name="Grigoriev I.V."/>
            <person name="Vagvolgyi C."/>
            <person name="Papp T."/>
            <person name="Martin F.M."/>
            <person name="Miettinen O."/>
            <person name="Hibbett D.S."/>
            <person name="Nagy L.G."/>
        </authorList>
    </citation>
    <scope>NUCLEOTIDE SEQUENCE [LARGE SCALE GENOMIC DNA]</scope>
    <source>
        <strain evidence="1 2">OMC1185</strain>
    </source>
</reference>
<accession>A0A5C3NJM4</accession>
<proteinExistence type="predicted"/>
<evidence type="ECO:0000313" key="2">
    <source>
        <dbReference type="Proteomes" id="UP000305948"/>
    </source>
</evidence>
<feature type="non-terminal residue" evidence="1">
    <location>
        <position position="56"/>
    </location>
</feature>
<evidence type="ECO:0000313" key="1">
    <source>
        <dbReference type="EMBL" id="TFK56676.1"/>
    </source>
</evidence>
<keyword evidence="2" id="KW-1185">Reference proteome</keyword>
<dbReference type="AlphaFoldDB" id="A0A5C3NJM4"/>
<name>A0A5C3NJM4_9AGAM</name>